<evidence type="ECO:0000313" key="4">
    <source>
        <dbReference type="Proteomes" id="UP000234300"/>
    </source>
</evidence>
<sequence length="92" mass="9905">MCEKSSLIRTLLIDNADSFTLNLFHLLAEVNGCAPTLVPNDWAEFSVDDLRGFDNVVISPGPGTPKKQADFGICAEVVAQSPIPILTCTGVW</sequence>
<keyword evidence="1 3" id="KW-0315">Glutamine amidotransferase</keyword>
<dbReference type="PRINTS" id="PR00097">
    <property type="entry name" value="ANTSNTHASEII"/>
</dbReference>
<keyword evidence="3" id="KW-0032">Aminotransferase</keyword>
<accession>A0A2H1JTY7</accession>
<name>A0A2H1JTY7_BREAU</name>
<dbReference type="EC" id="2.6.1.85" evidence="3"/>
<dbReference type="AlphaFoldDB" id="A0A2H1JTY7"/>
<dbReference type="PANTHER" id="PTHR43418:SF4">
    <property type="entry name" value="MULTIFUNCTIONAL TRYPTOPHAN BIOSYNTHESIS PROTEIN"/>
    <property type="match status" value="1"/>
</dbReference>
<dbReference type="PANTHER" id="PTHR43418">
    <property type="entry name" value="MULTIFUNCTIONAL TRYPTOPHAN BIOSYNTHESIS PROTEIN-RELATED"/>
    <property type="match status" value="1"/>
</dbReference>
<protein>
    <submittedName>
        <fullName evidence="3">Glutamine amidotransferase class-I</fullName>
        <ecNumber evidence="3">2.6.1.85</ecNumber>
    </submittedName>
</protein>
<dbReference type="SUPFAM" id="SSF52317">
    <property type="entry name" value="Class I glutamine amidotransferase-like"/>
    <property type="match status" value="1"/>
</dbReference>
<dbReference type="Pfam" id="PF00117">
    <property type="entry name" value="GATase"/>
    <property type="match status" value="1"/>
</dbReference>
<dbReference type="GO" id="GO:0000162">
    <property type="term" value="P:L-tryptophan biosynthetic process"/>
    <property type="evidence" value="ECO:0007669"/>
    <property type="project" value="TreeGrafter"/>
</dbReference>
<proteinExistence type="predicted"/>
<dbReference type="InterPro" id="IPR050472">
    <property type="entry name" value="Anth_synth/Amidotransfase"/>
</dbReference>
<evidence type="ECO:0000259" key="2">
    <source>
        <dbReference type="Pfam" id="PF00117"/>
    </source>
</evidence>
<dbReference type="Proteomes" id="UP000234300">
    <property type="component" value="Unassembled WGS sequence"/>
</dbReference>
<dbReference type="GO" id="GO:0005829">
    <property type="term" value="C:cytosol"/>
    <property type="evidence" value="ECO:0007669"/>
    <property type="project" value="TreeGrafter"/>
</dbReference>
<evidence type="ECO:0000256" key="1">
    <source>
        <dbReference type="ARBA" id="ARBA00022962"/>
    </source>
</evidence>
<dbReference type="GO" id="GO:0004049">
    <property type="term" value="F:anthranilate synthase activity"/>
    <property type="evidence" value="ECO:0007669"/>
    <property type="project" value="TreeGrafter"/>
</dbReference>
<keyword evidence="3" id="KW-0808">Transferase</keyword>
<dbReference type="Gene3D" id="3.40.50.880">
    <property type="match status" value="1"/>
</dbReference>
<organism evidence="3 4">
    <name type="scientific">Brevibacterium aurantiacum</name>
    <dbReference type="NCBI Taxonomy" id="273384"/>
    <lineage>
        <taxon>Bacteria</taxon>
        <taxon>Bacillati</taxon>
        <taxon>Actinomycetota</taxon>
        <taxon>Actinomycetes</taxon>
        <taxon>Micrococcales</taxon>
        <taxon>Brevibacteriaceae</taxon>
        <taxon>Brevibacterium</taxon>
    </lineage>
</organism>
<reference evidence="3 4" key="1">
    <citation type="submission" date="2017-03" db="EMBL/GenBank/DDBJ databases">
        <authorList>
            <person name="Afonso C.L."/>
            <person name="Miller P.J."/>
            <person name="Scott M.A."/>
            <person name="Spackman E."/>
            <person name="Goraichik I."/>
            <person name="Dimitrov K.M."/>
            <person name="Suarez D.L."/>
            <person name="Swayne D.E."/>
        </authorList>
    </citation>
    <scope>NUCLEOTIDE SEQUENCE [LARGE SCALE GENOMIC DNA]</scope>
    <source>
        <strain evidence="4">8(6)</strain>
    </source>
</reference>
<dbReference type="GO" id="GO:0046820">
    <property type="term" value="F:4-amino-4-deoxychorismate synthase activity"/>
    <property type="evidence" value="ECO:0007669"/>
    <property type="project" value="UniProtKB-EC"/>
</dbReference>
<gene>
    <name evidence="3" type="ORF">BAURA86_02051</name>
</gene>
<evidence type="ECO:0000313" key="3">
    <source>
        <dbReference type="EMBL" id="SMX90774.1"/>
    </source>
</evidence>
<feature type="domain" description="Glutamine amidotransferase" evidence="2">
    <location>
        <begin position="11"/>
        <end position="86"/>
    </location>
</feature>
<dbReference type="EMBL" id="FXZI01000006">
    <property type="protein sequence ID" value="SMX90774.1"/>
    <property type="molecule type" value="Genomic_DNA"/>
</dbReference>
<dbReference type="InterPro" id="IPR017926">
    <property type="entry name" value="GATASE"/>
</dbReference>
<dbReference type="InterPro" id="IPR029062">
    <property type="entry name" value="Class_I_gatase-like"/>
</dbReference>